<comment type="subcellular location">
    <subcellularLocation>
        <location evidence="1">Nucleus</location>
    </subcellularLocation>
</comment>
<dbReference type="SMART" id="SM00355">
    <property type="entry name" value="ZnF_C2H2"/>
    <property type="match status" value="3"/>
</dbReference>
<reference evidence="12" key="2">
    <citation type="submission" date="2018-07" db="EMBL/GenBank/DDBJ databases">
        <title>Leveraging single-cell genomics to expand the Fungal Tree of Life.</title>
        <authorList>
            <consortium name="DOE Joint Genome Institute"/>
            <person name="Ahrendt S.R."/>
            <person name="Quandt C.A."/>
            <person name="Ciobanu D."/>
            <person name="Clum A."/>
            <person name="Salamov A."/>
            <person name="Andreopoulos B."/>
            <person name="Cheng J.-F."/>
            <person name="Woyke T."/>
            <person name="Pelin A."/>
            <person name="Henrissat B."/>
            <person name="Reynolds N."/>
            <person name="Benny G.L."/>
            <person name="Smith M.E."/>
            <person name="James T.Y."/>
            <person name="Grigoriev I.V."/>
        </authorList>
    </citation>
    <scope>NUCLEOTIDE SEQUENCE</scope>
    <source>
        <strain evidence="12">RSA 1356</strain>
    </source>
</reference>
<feature type="compositionally biased region" description="Low complexity" evidence="10">
    <location>
        <begin position="203"/>
        <end position="224"/>
    </location>
</feature>
<dbReference type="PANTHER" id="PTHR47257:SF1">
    <property type="entry name" value="PH-RESPONSE TRANSCRIPTION FACTOR PACC_RIM101"/>
    <property type="match status" value="1"/>
</dbReference>
<evidence type="ECO:0000256" key="5">
    <source>
        <dbReference type="ARBA" id="ARBA00022771"/>
    </source>
</evidence>
<keyword evidence="4" id="KW-0677">Repeat</keyword>
<dbReference type="PROSITE" id="PS00028">
    <property type="entry name" value="ZINC_FINGER_C2H2_1"/>
    <property type="match status" value="2"/>
</dbReference>
<dbReference type="OrthoDB" id="6155966at2759"/>
<evidence type="ECO:0000256" key="6">
    <source>
        <dbReference type="ARBA" id="ARBA00022833"/>
    </source>
</evidence>
<protein>
    <recommendedName>
        <fullName evidence="11">C2H2-type domain-containing protein</fullName>
    </recommendedName>
</protein>
<accession>A0A4P9XLD6</accession>
<evidence type="ECO:0000256" key="9">
    <source>
        <dbReference type="PROSITE-ProRule" id="PRU00042"/>
    </source>
</evidence>
<keyword evidence="5 9" id="KW-0863">Zinc-finger</keyword>
<dbReference type="Proteomes" id="UP000271241">
    <property type="component" value="Unassembled WGS sequence"/>
</dbReference>
<keyword evidence="7" id="KW-0539">Nucleus</keyword>
<dbReference type="Pfam" id="PF00096">
    <property type="entry name" value="zf-C2H2"/>
    <property type="match status" value="1"/>
</dbReference>
<dbReference type="STRING" id="78915.A0A4P9XLD6"/>
<feature type="domain" description="C2H2-type" evidence="11">
    <location>
        <begin position="433"/>
        <end position="463"/>
    </location>
</feature>
<dbReference type="EMBL" id="KZ992848">
    <property type="protein sequence ID" value="RKP06625.1"/>
    <property type="molecule type" value="Genomic_DNA"/>
</dbReference>
<reference evidence="14" key="1">
    <citation type="journal article" date="2018" name="Nat. Microbiol.">
        <title>Leveraging single-cell genomics to expand the fungal tree of life.</title>
        <authorList>
            <person name="Ahrendt S.R."/>
            <person name="Quandt C.A."/>
            <person name="Ciobanu D."/>
            <person name="Clum A."/>
            <person name="Salamov A."/>
            <person name="Andreopoulos B."/>
            <person name="Cheng J.F."/>
            <person name="Woyke T."/>
            <person name="Pelin A."/>
            <person name="Henrissat B."/>
            <person name="Reynolds N.K."/>
            <person name="Benny G.L."/>
            <person name="Smith M.E."/>
            <person name="James T.Y."/>
            <person name="Grigoriev I.V."/>
        </authorList>
    </citation>
    <scope>NUCLEOTIDE SEQUENCE [LARGE SCALE GENOMIC DNA]</scope>
    <source>
        <strain evidence="14">RSA 1356</strain>
    </source>
</reference>
<feature type="region of interest" description="Disordered" evidence="10">
    <location>
        <begin position="97"/>
        <end position="135"/>
    </location>
</feature>
<dbReference type="AlphaFoldDB" id="A0A4P9XLD6"/>
<dbReference type="InterPro" id="IPR050806">
    <property type="entry name" value="pacC/RIM101"/>
</dbReference>
<dbReference type="InterPro" id="IPR036236">
    <property type="entry name" value="Znf_C2H2_sf"/>
</dbReference>
<dbReference type="GO" id="GO:0008270">
    <property type="term" value="F:zinc ion binding"/>
    <property type="evidence" value="ECO:0007669"/>
    <property type="project" value="UniProtKB-KW"/>
</dbReference>
<evidence type="ECO:0000256" key="2">
    <source>
        <dbReference type="ARBA" id="ARBA00022491"/>
    </source>
</evidence>
<evidence type="ECO:0000313" key="13">
    <source>
        <dbReference type="EMBL" id="RKP08130.1"/>
    </source>
</evidence>
<keyword evidence="2" id="KW-0678">Repressor</keyword>
<dbReference type="Gene3D" id="3.30.160.60">
    <property type="entry name" value="Classic Zinc Finger"/>
    <property type="match status" value="2"/>
</dbReference>
<evidence type="ECO:0000256" key="7">
    <source>
        <dbReference type="ARBA" id="ARBA00023242"/>
    </source>
</evidence>
<dbReference type="PANTHER" id="PTHR47257">
    <property type="entry name" value="PH-RESPONSE TRANSCRIPTION FACTOR PACC/RIM101"/>
    <property type="match status" value="1"/>
</dbReference>
<comment type="similarity">
    <text evidence="8">Belongs to the pacC/RIM101 family.</text>
</comment>
<evidence type="ECO:0000259" key="11">
    <source>
        <dbReference type="PROSITE" id="PS50157"/>
    </source>
</evidence>
<dbReference type="SUPFAM" id="SSF57667">
    <property type="entry name" value="beta-beta-alpha zinc fingers"/>
    <property type="match status" value="1"/>
</dbReference>
<name>A0A4P9XLD6_9FUNG</name>
<feature type="compositionally biased region" description="Pro residues" evidence="10">
    <location>
        <begin position="120"/>
        <end position="129"/>
    </location>
</feature>
<keyword evidence="3" id="KW-0479">Metal-binding</keyword>
<sequence>MDAHVLAVASAPVTRSPTFHAYTSPPATVSSMPSPSCDPSALLTGFVSASNSADNVLLSTAMVADSNVSRLVHLSASSLDASGNGMSTLAAKALPAYGSATHSPHPPPPSSSSHHHHHALPPPPPPPPSTGDRPLASTLAELATTQAIIANSMPHVSHGLPAHAQPGAYVTAVQTYPYADYASGSPLPSQPLLASNSEHDTMSRSTSSSLSMLPPATPASSMLPSAHSMAAAAAMAGGRTAPFASTDALPTPPHLQQQHQLHAQQMAAQHGLACKLEDGYENGLRVILGTATHDSLSQGGMSPPMLALHRNGQPQQPQPQHAHPSATYQPELPRSLPMDATNAAAAAAATAHMHAAVPPTSRDYFFGATTAHLAGGDASADKLSMVASQHVPHSLPAVHADMDAYGNEVHYAPVHDPRPTAGTNASNDELVAYRCQWRTCQLEFLDPAMLMHHVSEEHVGRRALGHLSLRCEWADCHVVARKRDHIISHVRLHVPYWPLVCPICNRRFKRNPALKRHFRRHMEKMQAP</sequence>
<evidence type="ECO:0000313" key="12">
    <source>
        <dbReference type="EMBL" id="RKP06625.1"/>
    </source>
</evidence>
<evidence type="ECO:0000256" key="1">
    <source>
        <dbReference type="ARBA" id="ARBA00004123"/>
    </source>
</evidence>
<dbReference type="PROSITE" id="PS50157">
    <property type="entry name" value="ZINC_FINGER_C2H2_2"/>
    <property type="match status" value="2"/>
</dbReference>
<dbReference type="InterPro" id="IPR013087">
    <property type="entry name" value="Znf_C2H2_type"/>
</dbReference>
<evidence type="ECO:0000256" key="8">
    <source>
        <dbReference type="ARBA" id="ARBA00038089"/>
    </source>
</evidence>
<dbReference type="EMBL" id="KZ992634">
    <property type="protein sequence ID" value="RKP08130.1"/>
    <property type="molecule type" value="Genomic_DNA"/>
</dbReference>
<keyword evidence="14" id="KW-1185">Reference proteome</keyword>
<gene>
    <name evidence="13" type="ORF">THASP1DRAFT_30065</name>
    <name evidence="12" type="ORF">THASP1DRAFT_31566</name>
</gene>
<evidence type="ECO:0000313" key="14">
    <source>
        <dbReference type="Proteomes" id="UP000271241"/>
    </source>
</evidence>
<feature type="region of interest" description="Disordered" evidence="10">
    <location>
        <begin position="295"/>
        <end position="335"/>
    </location>
</feature>
<dbReference type="GO" id="GO:0005634">
    <property type="term" value="C:nucleus"/>
    <property type="evidence" value="ECO:0007669"/>
    <property type="project" value="UniProtKB-SubCell"/>
</dbReference>
<proteinExistence type="inferred from homology"/>
<evidence type="ECO:0000256" key="10">
    <source>
        <dbReference type="SAM" id="MobiDB-lite"/>
    </source>
</evidence>
<feature type="region of interest" description="Disordered" evidence="10">
    <location>
        <begin position="189"/>
        <end position="224"/>
    </location>
</feature>
<organism evidence="12 14">
    <name type="scientific">Thamnocephalis sphaerospora</name>
    <dbReference type="NCBI Taxonomy" id="78915"/>
    <lineage>
        <taxon>Eukaryota</taxon>
        <taxon>Fungi</taxon>
        <taxon>Fungi incertae sedis</taxon>
        <taxon>Zoopagomycota</taxon>
        <taxon>Zoopagomycotina</taxon>
        <taxon>Zoopagomycetes</taxon>
        <taxon>Zoopagales</taxon>
        <taxon>Sigmoideomycetaceae</taxon>
        <taxon>Thamnocephalis</taxon>
    </lineage>
</organism>
<evidence type="ECO:0000256" key="3">
    <source>
        <dbReference type="ARBA" id="ARBA00022723"/>
    </source>
</evidence>
<evidence type="ECO:0000256" key="4">
    <source>
        <dbReference type="ARBA" id="ARBA00022737"/>
    </source>
</evidence>
<feature type="domain" description="C2H2-type" evidence="11">
    <location>
        <begin position="499"/>
        <end position="526"/>
    </location>
</feature>
<keyword evidence="6" id="KW-0862">Zinc</keyword>